<dbReference type="Proteomes" id="UP000673552">
    <property type="component" value="Unassembled WGS sequence"/>
</dbReference>
<dbReference type="AlphaFoldDB" id="A0A836KP82"/>
<accession>A0A836KP82</accession>
<reference evidence="2" key="1">
    <citation type="journal article" date="2021" name="Microbiol. Resour. Announc.">
        <title>LGAAP: Leishmaniinae Genome Assembly and Annotation Pipeline.</title>
        <authorList>
            <person name="Almutairi H."/>
            <person name="Urbaniak M.D."/>
            <person name="Bates M.D."/>
            <person name="Jariyapan N."/>
            <person name="Kwakye-Nuako G."/>
            <person name="Thomaz-Soccol V."/>
            <person name="Al-Salem W.S."/>
            <person name="Dillon R.J."/>
            <person name="Bates P.A."/>
            <person name="Gatherer D."/>
        </authorList>
    </citation>
    <scope>NUCLEOTIDE SEQUENCE [LARGE SCALE GENOMIC DNA]</scope>
</reference>
<evidence type="ECO:0000313" key="1">
    <source>
        <dbReference type="EMBL" id="KAG5477770.1"/>
    </source>
</evidence>
<dbReference type="EMBL" id="JAFEUZ010000024">
    <property type="protein sequence ID" value="KAG5477770.1"/>
    <property type="molecule type" value="Genomic_DNA"/>
</dbReference>
<dbReference type="RefSeq" id="XP_067178408.1">
    <property type="nucleotide sequence ID" value="XM_067322545.1"/>
</dbReference>
<evidence type="ECO:0000313" key="2">
    <source>
        <dbReference type="Proteomes" id="UP000673552"/>
    </source>
</evidence>
<dbReference type="KEGG" id="lmat:92515057"/>
<sequence length="258" mass="28529">MVFGCSSMQRLLAHQYMHYPSAPLPLEGPALATSVERTSHLQRRRQRWPFSVSTASALCDGECSSLLYSSVNHLTHRLPETLGVHYPVAPNFRRRNLCDAQLMQEAAASRRVLPMQSVVAASFSAHTMPLTSQQRRYTQAIPKKPSKGVANSYAYSLPHLWKRSSVSAAVQRRRLAHQSSLTGTCTAKSNQPAPFLQSATTRPQSSFLVTCDGSTSVSDTTPEPCMQCTVRWAACVVRDDVASDRMARLARFISTTSR</sequence>
<name>A0A836KP82_9TRYP</name>
<gene>
    <name evidence="1" type="ORF">LSCM1_05068</name>
</gene>
<dbReference type="GeneID" id="92515057"/>
<protein>
    <submittedName>
        <fullName evidence="1">Uncharacterized protein</fullName>
    </submittedName>
</protein>
<organism evidence="1 2">
    <name type="scientific">Leishmania martiniquensis</name>
    <dbReference type="NCBI Taxonomy" id="1580590"/>
    <lineage>
        <taxon>Eukaryota</taxon>
        <taxon>Discoba</taxon>
        <taxon>Euglenozoa</taxon>
        <taxon>Kinetoplastea</taxon>
        <taxon>Metakinetoplastina</taxon>
        <taxon>Trypanosomatida</taxon>
        <taxon>Trypanosomatidae</taxon>
        <taxon>Leishmaniinae</taxon>
        <taxon>Leishmania</taxon>
    </lineage>
</organism>
<keyword evidence="2" id="KW-1185">Reference proteome</keyword>
<proteinExistence type="predicted"/>
<comment type="caution">
    <text evidence="1">The sequence shown here is derived from an EMBL/GenBank/DDBJ whole genome shotgun (WGS) entry which is preliminary data.</text>
</comment>
<reference evidence="2" key="2">
    <citation type="journal article" date="2021" name="Sci. Data">
        <title>Chromosome-scale genome sequencing, assembly and annotation of six genomes from subfamily Leishmaniinae.</title>
        <authorList>
            <person name="Almutairi H."/>
            <person name="Urbaniak M.D."/>
            <person name="Bates M.D."/>
            <person name="Jariyapan N."/>
            <person name="Kwakye-Nuako G."/>
            <person name="Thomaz Soccol V."/>
            <person name="Al-Salem W.S."/>
            <person name="Dillon R.J."/>
            <person name="Bates P.A."/>
            <person name="Gatherer D."/>
        </authorList>
    </citation>
    <scope>NUCLEOTIDE SEQUENCE [LARGE SCALE GENOMIC DNA]</scope>
</reference>
<dbReference type="OrthoDB" id="10435848at2759"/>